<organism evidence="2 3">
    <name type="scientific">Paspalum notatum var. saurae</name>
    <dbReference type="NCBI Taxonomy" id="547442"/>
    <lineage>
        <taxon>Eukaryota</taxon>
        <taxon>Viridiplantae</taxon>
        <taxon>Streptophyta</taxon>
        <taxon>Embryophyta</taxon>
        <taxon>Tracheophyta</taxon>
        <taxon>Spermatophyta</taxon>
        <taxon>Magnoliopsida</taxon>
        <taxon>Liliopsida</taxon>
        <taxon>Poales</taxon>
        <taxon>Poaceae</taxon>
        <taxon>PACMAD clade</taxon>
        <taxon>Panicoideae</taxon>
        <taxon>Andropogonodae</taxon>
        <taxon>Paspaleae</taxon>
        <taxon>Paspalinae</taxon>
        <taxon>Paspalum</taxon>
    </lineage>
</organism>
<keyword evidence="3" id="KW-1185">Reference proteome</keyword>
<evidence type="ECO:0000256" key="1">
    <source>
        <dbReference type="SAM" id="MobiDB-lite"/>
    </source>
</evidence>
<dbReference type="AlphaFoldDB" id="A0AAQ3UF02"/>
<dbReference type="Proteomes" id="UP001341281">
    <property type="component" value="Chromosome 08"/>
</dbReference>
<evidence type="ECO:0000313" key="3">
    <source>
        <dbReference type="Proteomes" id="UP001341281"/>
    </source>
</evidence>
<accession>A0AAQ3UF02</accession>
<sequence>MVHDQDYADPVSLEHVVDKPATPPDDVEKPATPPDVVEKNAPEQKGTSDPKPATEKLDTSAKQAEEPAAALKCDTRTVPTMCHKQPRGSGYCGYCVFEFLKVNGRYRTNPEDAPTIPLKDRPLNKLDLMNNVGDLRCFTMHEVLNRRRKFFDHDDILAIDEKYLPLIEWEYHHV</sequence>
<name>A0AAQ3UF02_PASNO</name>
<feature type="compositionally biased region" description="Basic and acidic residues" evidence="1">
    <location>
        <begin position="36"/>
        <end position="65"/>
    </location>
</feature>
<proteinExistence type="predicted"/>
<protein>
    <submittedName>
        <fullName evidence="2">Uncharacterized protein</fullName>
    </submittedName>
</protein>
<feature type="region of interest" description="Disordered" evidence="1">
    <location>
        <begin position="1"/>
        <end position="68"/>
    </location>
</feature>
<evidence type="ECO:0000313" key="2">
    <source>
        <dbReference type="EMBL" id="WVZ88895.1"/>
    </source>
</evidence>
<gene>
    <name evidence="2" type="ORF">U9M48_035362</name>
</gene>
<reference evidence="2 3" key="1">
    <citation type="submission" date="2024-02" db="EMBL/GenBank/DDBJ databases">
        <title>High-quality chromosome-scale genome assembly of Pensacola bahiagrass (Paspalum notatum Flugge var. saurae).</title>
        <authorList>
            <person name="Vega J.M."/>
            <person name="Podio M."/>
            <person name="Orjuela J."/>
            <person name="Siena L.A."/>
            <person name="Pessino S.C."/>
            <person name="Combes M.C."/>
            <person name="Mariac C."/>
            <person name="Albertini E."/>
            <person name="Pupilli F."/>
            <person name="Ortiz J.P.A."/>
            <person name="Leblanc O."/>
        </authorList>
    </citation>
    <scope>NUCLEOTIDE SEQUENCE [LARGE SCALE GENOMIC DNA]</scope>
    <source>
        <strain evidence="2">R1</strain>
        <tissue evidence="2">Leaf</tissue>
    </source>
</reference>
<dbReference type="EMBL" id="CP144752">
    <property type="protein sequence ID" value="WVZ88895.1"/>
    <property type="molecule type" value="Genomic_DNA"/>
</dbReference>